<dbReference type="GO" id="GO:0005737">
    <property type="term" value="C:cytoplasm"/>
    <property type="evidence" value="ECO:0007669"/>
    <property type="project" value="UniProtKB-SubCell"/>
</dbReference>
<comment type="catalytic activity">
    <reaction evidence="6 8">
        <text>dCMP + ATP = dCDP + ADP</text>
        <dbReference type="Rhea" id="RHEA:25094"/>
        <dbReference type="ChEBI" id="CHEBI:30616"/>
        <dbReference type="ChEBI" id="CHEBI:57566"/>
        <dbReference type="ChEBI" id="CHEBI:58593"/>
        <dbReference type="ChEBI" id="CHEBI:456216"/>
        <dbReference type="EC" id="2.7.4.25"/>
    </reaction>
</comment>
<evidence type="ECO:0000256" key="4">
    <source>
        <dbReference type="ARBA" id="ARBA00022777"/>
    </source>
</evidence>
<dbReference type="GO" id="GO:0036430">
    <property type="term" value="F:CMP kinase activity"/>
    <property type="evidence" value="ECO:0007669"/>
    <property type="project" value="RHEA"/>
</dbReference>
<organism evidence="11 12">
    <name type="scientific">Tepidicaulis marinus</name>
    <dbReference type="NCBI Taxonomy" id="1333998"/>
    <lineage>
        <taxon>Bacteria</taxon>
        <taxon>Pseudomonadati</taxon>
        <taxon>Pseudomonadota</taxon>
        <taxon>Alphaproteobacteria</taxon>
        <taxon>Hyphomicrobiales</taxon>
        <taxon>Parvibaculaceae</taxon>
        <taxon>Tepidicaulis</taxon>
    </lineage>
</organism>
<dbReference type="InterPro" id="IPR027417">
    <property type="entry name" value="P-loop_NTPase"/>
</dbReference>
<evidence type="ECO:0000256" key="5">
    <source>
        <dbReference type="ARBA" id="ARBA00022840"/>
    </source>
</evidence>
<accession>A0A081BE60</accession>
<evidence type="ECO:0000256" key="7">
    <source>
        <dbReference type="ARBA" id="ARBA00048478"/>
    </source>
</evidence>
<keyword evidence="8" id="KW-0963">Cytoplasm</keyword>
<protein>
    <recommendedName>
        <fullName evidence="8">Cytidylate kinase</fullName>
        <shortName evidence="8">CK</shortName>
        <ecNumber evidence="8">2.7.4.25</ecNumber>
    </recommendedName>
    <alternativeName>
        <fullName evidence="8">Cytidine monophosphate kinase</fullName>
        <shortName evidence="8">CMP kinase</shortName>
    </alternativeName>
</protein>
<dbReference type="HAMAP" id="MF_00238">
    <property type="entry name" value="Cytidyl_kinase_type1"/>
    <property type="match status" value="1"/>
</dbReference>
<evidence type="ECO:0000256" key="2">
    <source>
        <dbReference type="ARBA" id="ARBA00022679"/>
    </source>
</evidence>
<feature type="domain" description="Cytidylate kinase" evidence="10">
    <location>
        <begin position="3"/>
        <end position="206"/>
    </location>
</feature>
<keyword evidence="12" id="KW-1185">Reference proteome</keyword>
<evidence type="ECO:0000313" key="12">
    <source>
        <dbReference type="Proteomes" id="UP000028702"/>
    </source>
</evidence>
<dbReference type="RefSeq" id="WP_045448777.1">
    <property type="nucleotide sequence ID" value="NZ_BBIO01000017.1"/>
</dbReference>
<evidence type="ECO:0000313" key="11">
    <source>
        <dbReference type="EMBL" id="GAK46328.1"/>
    </source>
</evidence>
<keyword evidence="3 8" id="KW-0547">Nucleotide-binding</keyword>
<dbReference type="InterPro" id="IPR011994">
    <property type="entry name" value="Cytidylate_kinase_dom"/>
</dbReference>
<feature type="region of interest" description="Disordered" evidence="9">
    <location>
        <begin position="159"/>
        <end position="178"/>
    </location>
</feature>
<evidence type="ECO:0000256" key="9">
    <source>
        <dbReference type="SAM" id="MobiDB-lite"/>
    </source>
</evidence>
<dbReference type="InterPro" id="IPR003136">
    <property type="entry name" value="Cytidylate_kin"/>
</dbReference>
<keyword evidence="2 8" id="KW-0808">Transferase</keyword>
<dbReference type="EC" id="2.7.4.25" evidence="8"/>
<dbReference type="GO" id="GO:0036431">
    <property type="term" value="F:dCMP kinase activity"/>
    <property type="evidence" value="ECO:0007669"/>
    <property type="project" value="InterPro"/>
</dbReference>
<name>A0A081BE60_9HYPH</name>
<reference evidence="11 12" key="1">
    <citation type="submission" date="2014-07" db="EMBL/GenBank/DDBJ databases">
        <title>Tepidicaulis marinum gen. nov., sp. nov., a novel marine bacterium denitrifying nitrate to nitrous oxide strictly under microaerobic conditions.</title>
        <authorList>
            <person name="Takeuchi M."/>
            <person name="Yamagishi T."/>
            <person name="Kamagata Y."/>
            <person name="Oshima K."/>
            <person name="Hattori M."/>
            <person name="Katayama T."/>
            <person name="Hanada S."/>
            <person name="Tamaki H."/>
            <person name="Marumo K."/>
            <person name="Maeda H."/>
            <person name="Nedachi M."/>
            <person name="Iwasaki W."/>
            <person name="Suwa Y."/>
            <person name="Sakata S."/>
        </authorList>
    </citation>
    <scope>NUCLEOTIDE SEQUENCE [LARGE SCALE GENOMIC DNA]</scope>
    <source>
        <strain evidence="11 12">MA2</strain>
    </source>
</reference>
<dbReference type="Proteomes" id="UP000028702">
    <property type="component" value="Unassembled WGS sequence"/>
</dbReference>
<dbReference type="EMBL" id="BBIO01000017">
    <property type="protein sequence ID" value="GAK46328.1"/>
    <property type="molecule type" value="Genomic_DNA"/>
</dbReference>
<dbReference type="eggNOG" id="COG0283">
    <property type="taxonomic scope" value="Bacteria"/>
</dbReference>
<dbReference type="Pfam" id="PF02224">
    <property type="entry name" value="Cytidylate_kin"/>
    <property type="match status" value="1"/>
</dbReference>
<dbReference type="GO" id="GO:0006220">
    <property type="term" value="P:pyrimidine nucleotide metabolic process"/>
    <property type="evidence" value="ECO:0007669"/>
    <property type="project" value="UniProtKB-UniRule"/>
</dbReference>
<dbReference type="NCBIfam" id="TIGR00017">
    <property type="entry name" value="cmk"/>
    <property type="match status" value="1"/>
</dbReference>
<dbReference type="Gene3D" id="3.40.50.300">
    <property type="entry name" value="P-loop containing nucleotide triphosphate hydrolases"/>
    <property type="match status" value="1"/>
</dbReference>
<evidence type="ECO:0000256" key="8">
    <source>
        <dbReference type="HAMAP-Rule" id="MF_00238"/>
    </source>
</evidence>
<evidence type="ECO:0000256" key="6">
    <source>
        <dbReference type="ARBA" id="ARBA00047615"/>
    </source>
</evidence>
<comment type="catalytic activity">
    <reaction evidence="7 8">
        <text>CMP + ATP = CDP + ADP</text>
        <dbReference type="Rhea" id="RHEA:11600"/>
        <dbReference type="ChEBI" id="CHEBI:30616"/>
        <dbReference type="ChEBI" id="CHEBI:58069"/>
        <dbReference type="ChEBI" id="CHEBI:60377"/>
        <dbReference type="ChEBI" id="CHEBI:456216"/>
        <dbReference type="EC" id="2.7.4.25"/>
    </reaction>
</comment>
<evidence type="ECO:0000259" key="10">
    <source>
        <dbReference type="Pfam" id="PF02224"/>
    </source>
</evidence>
<sequence length="211" mass="22291">MIIAIDGPAAAGKGTLARQIADHFGYAYLDTGSLYRAVAHAVVKAGKEPGDEAAALKAAKELDPAAIDPKAIRTGEIGQAASIVAAMQPVRDAILAFQRNFAENPPGGAPGAVLDGRDIGTVVCPEAELKLFVTASPEVRAHRRWLELKNSGSKVSETQVLEEVRERDKRDRERAHSPLLPAADAHLLDTSDLSIEAAFKAALAIIESGRT</sequence>
<comment type="caution">
    <text evidence="11">The sequence shown here is derived from an EMBL/GenBank/DDBJ whole genome shotgun (WGS) entry which is preliminary data.</text>
</comment>
<comment type="subcellular location">
    <subcellularLocation>
        <location evidence="8">Cytoplasm</location>
    </subcellularLocation>
</comment>
<keyword evidence="5 8" id="KW-0067">ATP-binding</keyword>
<comment type="similarity">
    <text evidence="1 8">Belongs to the cytidylate kinase family. Type 1 subfamily.</text>
</comment>
<dbReference type="AlphaFoldDB" id="A0A081BE60"/>
<dbReference type="SUPFAM" id="SSF52540">
    <property type="entry name" value="P-loop containing nucleoside triphosphate hydrolases"/>
    <property type="match status" value="1"/>
</dbReference>
<evidence type="ECO:0000256" key="3">
    <source>
        <dbReference type="ARBA" id="ARBA00022741"/>
    </source>
</evidence>
<feature type="binding site" evidence="8">
    <location>
        <begin position="7"/>
        <end position="15"/>
    </location>
    <ligand>
        <name>ATP</name>
        <dbReference type="ChEBI" id="CHEBI:30616"/>
    </ligand>
</feature>
<feature type="compositionally biased region" description="Basic and acidic residues" evidence="9">
    <location>
        <begin position="162"/>
        <end position="176"/>
    </location>
</feature>
<dbReference type="GO" id="GO:0005524">
    <property type="term" value="F:ATP binding"/>
    <property type="evidence" value="ECO:0007669"/>
    <property type="project" value="UniProtKB-UniRule"/>
</dbReference>
<evidence type="ECO:0000256" key="1">
    <source>
        <dbReference type="ARBA" id="ARBA00009427"/>
    </source>
</evidence>
<keyword evidence="4 8" id="KW-0418">Kinase</keyword>
<dbReference type="STRING" id="1333998.M2A_2827"/>
<proteinExistence type="inferred from homology"/>
<dbReference type="CDD" id="cd02020">
    <property type="entry name" value="CMPK"/>
    <property type="match status" value="1"/>
</dbReference>
<gene>
    <name evidence="8" type="primary">cmk</name>
    <name evidence="11" type="ORF">M2A_2827</name>
</gene>